<protein>
    <submittedName>
        <fullName evidence="1">Predicted protein</fullName>
    </submittedName>
</protein>
<dbReference type="InParanoid" id="D2VN38"/>
<dbReference type="KEGG" id="ngr:NAEGRDRAFT_50913"/>
<reference evidence="1 2" key="1">
    <citation type="journal article" date="2010" name="Cell">
        <title>The genome of Naegleria gruberi illuminates early eukaryotic versatility.</title>
        <authorList>
            <person name="Fritz-Laylin L.K."/>
            <person name="Prochnik S.E."/>
            <person name="Ginger M.L."/>
            <person name="Dacks J.B."/>
            <person name="Carpenter M.L."/>
            <person name="Field M.C."/>
            <person name="Kuo A."/>
            <person name="Paredez A."/>
            <person name="Chapman J."/>
            <person name="Pham J."/>
            <person name="Shu S."/>
            <person name="Neupane R."/>
            <person name="Cipriano M."/>
            <person name="Mancuso J."/>
            <person name="Tu H."/>
            <person name="Salamov A."/>
            <person name="Lindquist E."/>
            <person name="Shapiro H."/>
            <person name="Lucas S."/>
            <person name="Grigoriev I.V."/>
            <person name="Cande W.Z."/>
            <person name="Fulton C."/>
            <person name="Rokhsar D.S."/>
            <person name="Dawson S.C."/>
        </authorList>
    </citation>
    <scope>NUCLEOTIDE SEQUENCE [LARGE SCALE GENOMIC DNA]</scope>
    <source>
        <strain evidence="1 2">NEG-M</strain>
    </source>
</reference>
<dbReference type="EMBL" id="GG738883">
    <property type="protein sequence ID" value="EFC41927.1"/>
    <property type="molecule type" value="Genomic_DNA"/>
</dbReference>
<evidence type="ECO:0000313" key="2">
    <source>
        <dbReference type="Proteomes" id="UP000006671"/>
    </source>
</evidence>
<gene>
    <name evidence="1" type="ORF">NAEGRDRAFT_50913</name>
</gene>
<dbReference type="VEuPathDB" id="AmoebaDB:NAEGRDRAFT_50913"/>
<evidence type="ECO:0000313" key="1">
    <source>
        <dbReference type="EMBL" id="EFC41927.1"/>
    </source>
</evidence>
<dbReference type="GeneID" id="8851343"/>
<dbReference type="RefSeq" id="XP_002674671.1">
    <property type="nucleotide sequence ID" value="XM_002674625.1"/>
</dbReference>
<keyword evidence="2" id="KW-1185">Reference proteome</keyword>
<accession>D2VN38</accession>
<proteinExistence type="predicted"/>
<sequence>MQVSLEYGWLPCSIGELLLEIDWKSAIECLKILKTRINRKDFILLLRHLLVLYAVNPNQVAIYSLYCYIKSETNDEERRSIIGPVTCKISQDLADKLEDGIKHVTIPMISLNFKNYQFAMELIDEMTPEELEQQNELGDTCLHLQLGYDNEVIEKMIEKQPNLTKILNKQQRSILRARTLEQDHYRYPLILKLLTQYEMDYLQKDIMDIYPLHSENNIPQYAFNPETKTLLNLVQTRNYAFF</sequence>
<dbReference type="Proteomes" id="UP000006671">
    <property type="component" value="Unassembled WGS sequence"/>
</dbReference>
<name>D2VN38_NAEGR</name>
<organism evidence="2">
    <name type="scientific">Naegleria gruberi</name>
    <name type="common">Amoeba</name>
    <dbReference type="NCBI Taxonomy" id="5762"/>
    <lineage>
        <taxon>Eukaryota</taxon>
        <taxon>Discoba</taxon>
        <taxon>Heterolobosea</taxon>
        <taxon>Tetramitia</taxon>
        <taxon>Eutetramitia</taxon>
        <taxon>Vahlkampfiidae</taxon>
        <taxon>Naegleria</taxon>
    </lineage>
</organism>
<dbReference type="AlphaFoldDB" id="D2VN38"/>